<comment type="similarity">
    <text evidence="1">Belongs to the universal ribosomal protein uL3 family.</text>
</comment>
<accession>A0A8J2QQS9</accession>
<evidence type="ECO:0000256" key="5">
    <source>
        <dbReference type="SAM" id="MobiDB-lite"/>
    </source>
</evidence>
<evidence type="ECO:0000313" key="6">
    <source>
        <dbReference type="EMBL" id="CAG9566883.1"/>
    </source>
</evidence>
<dbReference type="GO" id="GO:0003735">
    <property type="term" value="F:structural constituent of ribosome"/>
    <property type="evidence" value="ECO:0007669"/>
    <property type="project" value="InterPro"/>
</dbReference>
<keyword evidence="7" id="KW-1185">Reference proteome</keyword>
<dbReference type="GO" id="GO:0022625">
    <property type="term" value="C:cytosolic large ribosomal subunit"/>
    <property type="evidence" value="ECO:0007669"/>
    <property type="project" value="TreeGrafter"/>
</dbReference>
<evidence type="ECO:0000256" key="1">
    <source>
        <dbReference type="ARBA" id="ARBA00006540"/>
    </source>
</evidence>
<dbReference type="PANTHER" id="PTHR11363">
    <property type="entry name" value="60S RIBOSOMAL PROTEIN L3-RELATED"/>
    <property type="match status" value="1"/>
</dbReference>
<evidence type="ECO:0000256" key="2">
    <source>
        <dbReference type="ARBA" id="ARBA00022980"/>
    </source>
</evidence>
<dbReference type="Pfam" id="PF00297">
    <property type="entry name" value="Ribosomal_L3"/>
    <property type="match status" value="3"/>
</dbReference>
<dbReference type="GO" id="GO:0003723">
    <property type="term" value="F:RNA binding"/>
    <property type="evidence" value="ECO:0007669"/>
    <property type="project" value="TreeGrafter"/>
</dbReference>
<dbReference type="InterPro" id="IPR000597">
    <property type="entry name" value="Ribosomal_uL3"/>
</dbReference>
<organism evidence="6 7">
    <name type="scientific">Danaus chrysippus</name>
    <name type="common">African queen</name>
    <dbReference type="NCBI Taxonomy" id="151541"/>
    <lineage>
        <taxon>Eukaryota</taxon>
        <taxon>Metazoa</taxon>
        <taxon>Ecdysozoa</taxon>
        <taxon>Arthropoda</taxon>
        <taxon>Hexapoda</taxon>
        <taxon>Insecta</taxon>
        <taxon>Pterygota</taxon>
        <taxon>Neoptera</taxon>
        <taxon>Endopterygota</taxon>
        <taxon>Lepidoptera</taxon>
        <taxon>Glossata</taxon>
        <taxon>Ditrysia</taxon>
        <taxon>Papilionoidea</taxon>
        <taxon>Nymphalidae</taxon>
        <taxon>Danainae</taxon>
        <taxon>Danaini</taxon>
        <taxon>Danaina</taxon>
        <taxon>Danaus</taxon>
        <taxon>Anosia</taxon>
    </lineage>
</organism>
<keyword evidence="2" id="KW-0689">Ribosomal protein</keyword>
<comment type="caution">
    <text evidence="6">The sequence shown here is derived from an EMBL/GenBank/DDBJ whole genome shotgun (WGS) entry which is preliminary data.</text>
</comment>
<dbReference type="EMBL" id="CAKASE010000057">
    <property type="protein sequence ID" value="CAG9566883.1"/>
    <property type="molecule type" value="Genomic_DNA"/>
</dbReference>
<dbReference type="OrthoDB" id="1611972at2759"/>
<dbReference type="InterPro" id="IPR044892">
    <property type="entry name" value="Ribosomal_L3_dom_3_arc_sf"/>
</dbReference>
<dbReference type="Gene3D" id="3.30.1430.10">
    <property type="match status" value="1"/>
</dbReference>
<dbReference type="FunFam" id="2.40.30.10:FF:000351">
    <property type="entry name" value="Ribosomal protein L3"/>
    <property type="match status" value="1"/>
</dbReference>
<dbReference type="SUPFAM" id="SSF50447">
    <property type="entry name" value="Translation proteins"/>
    <property type="match status" value="2"/>
</dbReference>
<keyword evidence="3" id="KW-0687">Ribonucleoprotein</keyword>
<dbReference type="FunFam" id="2.40.30.10:FF:000079">
    <property type="entry name" value="60S ribosomal protein L3"/>
    <property type="match status" value="1"/>
</dbReference>
<proteinExistence type="inferred from homology"/>
<name>A0A8J2QQS9_9NEOP</name>
<dbReference type="AlphaFoldDB" id="A0A8J2QQS9"/>
<evidence type="ECO:0000256" key="4">
    <source>
        <dbReference type="ARBA" id="ARBA00056881"/>
    </source>
</evidence>
<dbReference type="Gene3D" id="2.40.30.10">
    <property type="entry name" value="Translation factors"/>
    <property type="match status" value="1"/>
</dbReference>
<comment type="function">
    <text evidence="4">The L3 protein is a component of the large subunit of cytoplasmic ribosomes.</text>
</comment>
<dbReference type="InterPro" id="IPR045077">
    <property type="entry name" value="L3_arc_euk"/>
</dbReference>
<evidence type="ECO:0000256" key="3">
    <source>
        <dbReference type="ARBA" id="ARBA00023274"/>
    </source>
</evidence>
<evidence type="ECO:0000313" key="7">
    <source>
        <dbReference type="Proteomes" id="UP000789524"/>
    </source>
</evidence>
<dbReference type="GO" id="GO:0006412">
    <property type="term" value="P:translation"/>
    <property type="evidence" value="ECO:0007669"/>
    <property type="project" value="InterPro"/>
</dbReference>
<feature type="region of interest" description="Disordered" evidence="5">
    <location>
        <begin position="1"/>
        <end position="34"/>
    </location>
</feature>
<dbReference type="PANTHER" id="PTHR11363:SF5">
    <property type="entry name" value="LARGE RIBOSOMAL SUBUNIT PROTEIN UL3"/>
    <property type="match status" value="1"/>
</dbReference>
<sequence>MSHRKFSAPRHGSMGFYPKKRSRRHRGKVKAFPKDDASKPVHLTAFIGYKAGMTHVVREPDRPGSKINKKEIVEAVTIIETPPMTAVVAFYKNWYKCKKKAFTKSSKKWQDELGRKSIEKDFKKMIRYCSVIRVIAHTQMKLLKQRQKKAHIMEIQVNGGSIEDKERDTKVSPLVGTQRSCRVRLTRVCVRSLVLEHGIPQEFHSLWRVLGQKGYHHRTEMNKKIYRIGQGIHTKDGKVIKNNASTEYDLSEKSITPMGGFPLTMEKLTMTSS</sequence>
<protein>
    <submittedName>
        <fullName evidence="6">(African queen) hypothetical protein</fullName>
    </submittedName>
</protein>
<dbReference type="Gene3D" id="4.10.960.10">
    <property type="entry name" value="Ribosomal protein L3, domain 3"/>
    <property type="match status" value="1"/>
</dbReference>
<feature type="compositionally biased region" description="Basic residues" evidence="5">
    <location>
        <begin position="18"/>
        <end position="31"/>
    </location>
</feature>
<dbReference type="InterPro" id="IPR009000">
    <property type="entry name" value="Transl_B-barrel_sf"/>
</dbReference>
<gene>
    <name evidence="6" type="ORF">DCHRY22_LOCUS7459</name>
</gene>
<reference evidence="6" key="1">
    <citation type="submission" date="2021-09" db="EMBL/GenBank/DDBJ databases">
        <authorList>
            <person name="Martin H S."/>
        </authorList>
    </citation>
    <scope>NUCLEOTIDE SEQUENCE</scope>
</reference>
<dbReference type="Proteomes" id="UP000789524">
    <property type="component" value="Unassembled WGS sequence"/>
</dbReference>